<dbReference type="InterPro" id="IPR018680">
    <property type="entry name" value="DUF2164"/>
</dbReference>
<protein>
    <recommendedName>
        <fullName evidence="3">DUF2164 domain-containing protein</fullName>
    </recommendedName>
</protein>
<keyword evidence="2" id="KW-1185">Reference proteome</keyword>
<accession>A0A1X9NE08</accession>
<sequence>MSTIEFSDEEKNILVKKIKLYFEQELDQDIAQFDALFLMDFIAEEMGAYFYNRGVQDAKLILEEKIEAIGDAFYEIEKPTYFSK</sequence>
<dbReference type="AlphaFoldDB" id="A0A1X9NE08"/>
<evidence type="ECO:0000313" key="2">
    <source>
        <dbReference type="Proteomes" id="UP000193450"/>
    </source>
</evidence>
<evidence type="ECO:0000313" key="1">
    <source>
        <dbReference type="EMBL" id="ARN74125.1"/>
    </source>
</evidence>
<name>A0A1X9NE08_9GAMM</name>
<proteinExistence type="predicted"/>
<dbReference type="Pfam" id="PF09932">
    <property type="entry name" value="DUF2164"/>
    <property type="match status" value="1"/>
</dbReference>
<dbReference type="RefSeq" id="WP_085758256.1">
    <property type="nucleotide sequence ID" value="NZ_CP019343.1"/>
</dbReference>
<dbReference type="Proteomes" id="UP000193450">
    <property type="component" value="Chromosome"/>
</dbReference>
<dbReference type="OrthoDB" id="6629495at2"/>
<dbReference type="EMBL" id="CP019343">
    <property type="protein sequence ID" value="ARN74125.1"/>
    <property type="molecule type" value="Genomic_DNA"/>
</dbReference>
<dbReference type="STRING" id="716816.BST96_08315"/>
<gene>
    <name evidence="1" type="ORF">BST96_08315</name>
</gene>
<reference evidence="1 2" key="1">
    <citation type="submission" date="2016-11" db="EMBL/GenBank/DDBJ databases">
        <title>Trade-off between light-utilization and light-protection in marine flavobacteria.</title>
        <authorList>
            <person name="Kumagai Y."/>
        </authorList>
    </citation>
    <scope>NUCLEOTIDE SEQUENCE [LARGE SCALE GENOMIC DNA]</scope>
    <source>
        <strain evidence="1 2">NBRC 107125</strain>
    </source>
</reference>
<organism evidence="1 2">
    <name type="scientific">Oceanicoccus sagamiensis</name>
    <dbReference type="NCBI Taxonomy" id="716816"/>
    <lineage>
        <taxon>Bacteria</taxon>
        <taxon>Pseudomonadati</taxon>
        <taxon>Pseudomonadota</taxon>
        <taxon>Gammaproteobacteria</taxon>
        <taxon>Cellvibrionales</taxon>
        <taxon>Spongiibacteraceae</taxon>
        <taxon>Oceanicoccus</taxon>
    </lineage>
</organism>
<dbReference type="KEGG" id="osg:BST96_08315"/>
<evidence type="ECO:0008006" key="3">
    <source>
        <dbReference type="Google" id="ProtNLM"/>
    </source>
</evidence>